<keyword evidence="11" id="KW-0812">Transmembrane</keyword>
<keyword evidence="6 14" id="KW-0418">Kinase</keyword>
<evidence type="ECO:0000313" key="15">
    <source>
        <dbReference type="Proteomes" id="UP001250214"/>
    </source>
</evidence>
<dbReference type="PANTHER" id="PTHR24421">
    <property type="entry name" value="NITRATE/NITRITE SENSOR PROTEIN NARX-RELATED"/>
    <property type="match status" value="1"/>
</dbReference>
<comment type="catalytic activity">
    <reaction evidence="1">
        <text>ATP + protein L-histidine = ADP + protein N-phospho-L-histidine.</text>
        <dbReference type="EC" id="2.7.13.3"/>
    </reaction>
</comment>
<organism evidence="14 15">
    <name type="scientific">Lipingzhangella rawalii</name>
    <dbReference type="NCBI Taxonomy" id="2055835"/>
    <lineage>
        <taxon>Bacteria</taxon>
        <taxon>Bacillati</taxon>
        <taxon>Actinomycetota</taxon>
        <taxon>Actinomycetes</taxon>
        <taxon>Streptosporangiales</taxon>
        <taxon>Nocardiopsidaceae</taxon>
        <taxon>Lipingzhangella</taxon>
    </lineage>
</organism>
<feature type="transmembrane region" description="Helical" evidence="11">
    <location>
        <begin position="71"/>
        <end position="97"/>
    </location>
</feature>
<evidence type="ECO:0000256" key="7">
    <source>
        <dbReference type="ARBA" id="ARBA00022840"/>
    </source>
</evidence>
<dbReference type="EC" id="2.7.13.3" evidence="2"/>
<sequence>MFHGEEERLRDAFGERPVRIWRWWWNRRFRIADWIYAAALFPWAALINLTVFDSPDPGTAGGPLYWGPLPLSWTVGPFVGAVVVLVVPALVSATVLLRRSRPRWLLGAALLLLVAFGNPVAVPLALYSYAVWFTDRRGLAAWTLAMFGGTVFWVLVTEGSLTTIVVVAIVMIALPLTIGLWVGTRRLLIANLRERAERLEREHHLEAQRARAAERTRIAREMHDVVAHRVSLMVLHAGGLEVSAPDPATSEGAALIRSTGREALTELREILGVLRDDTDIGAGGDAAATEPVVGADSTVSATTPQPRLADLDRLVAEWRGLGRDVEVQTTGHPRALSAQIERTVYRTVQEGLTNAARHAPGSAVRVRIRYSRTEVEVTVTNGPATTAAVDGDTASGSGYGLTGLRERLALVQGSLNAGPYPDGGWRIRAAVPLPASPSSVGEAGDATDGPGAGPSGERHTRPDDEEEHRA</sequence>
<evidence type="ECO:0000256" key="3">
    <source>
        <dbReference type="ARBA" id="ARBA00022553"/>
    </source>
</evidence>
<keyword evidence="4" id="KW-0808">Transferase</keyword>
<evidence type="ECO:0000256" key="8">
    <source>
        <dbReference type="ARBA" id="ARBA00023012"/>
    </source>
</evidence>
<comment type="caution">
    <text evidence="14">The sequence shown here is derived from an EMBL/GenBank/DDBJ whole genome shotgun (WGS) entry which is preliminary data.</text>
</comment>
<accession>A0ABU2H0U3</accession>
<dbReference type="Pfam" id="PF07730">
    <property type="entry name" value="HisKA_3"/>
    <property type="match status" value="1"/>
</dbReference>
<dbReference type="InterPro" id="IPR050482">
    <property type="entry name" value="Sensor_HK_TwoCompSys"/>
</dbReference>
<evidence type="ECO:0000256" key="9">
    <source>
        <dbReference type="SAM" id="Coils"/>
    </source>
</evidence>
<evidence type="ECO:0000256" key="4">
    <source>
        <dbReference type="ARBA" id="ARBA00022679"/>
    </source>
</evidence>
<evidence type="ECO:0000256" key="5">
    <source>
        <dbReference type="ARBA" id="ARBA00022741"/>
    </source>
</evidence>
<evidence type="ECO:0000259" key="12">
    <source>
        <dbReference type="Pfam" id="PF02518"/>
    </source>
</evidence>
<evidence type="ECO:0000256" key="2">
    <source>
        <dbReference type="ARBA" id="ARBA00012438"/>
    </source>
</evidence>
<feature type="transmembrane region" description="Helical" evidence="11">
    <location>
        <begin position="163"/>
        <end position="183"/>
    </location>
</feature>
<feature type="region of interest" description="Disordered" evidence="10">
    <location>
        <begin position="434"/>
        <end position="470"/>
    </location>
</feature>
<dbReference type="SUPFAM" id="SSF55874">
    <property type="entry name" value="ATPase domain of HSP90 chaperone/DNA topoisomerase II/histidine kinase"/>
    <property type="match status" value="1"/>
</dbReference>
<dbReference type="PANTHER" id="PTHR24421:SF10">
    <property type="entry name" value="NITRATE_NITRITE SENSOR PROTEIN NARQ"/>
    <property type="match status" value="1"/>
</dbReference>
<reference evidence="15" key="1">
    <citation type="submission" date="2023-07" db="EMBL/GenBank/DDBJ databases">
        <title>Novel species in the genus Lipingzhangella isolated from Sambhar Salt Lake.</title>
        <authorList>
            <person name="Jiya N."/>
            <person name="Kajale S."/>
            <person name="Sharma A."/>
        </authorList>
    </citation>
    <scope>NUCLEOTIDE SEQUENCE [LARGE SCALE GENOMIC DNA]</scope>
    <source>
        <strain evidence="15">LS1_29</strain>
    </source>
</reference>
<feature type="coiled-coil region" evidence="9">
    <location>
        <begin position="182"/>
        <end position="216"/>
    </location>
</feature>
<feature type="transmembrane region" description="Helical" evidence="11">
    <location>
        <begin position="31"/>
        <end position="51"/>
    </location>
</feature>
<dbReference type="RefSeq" id="WP_310910423.1">
    <property type="nucleotide sequence ID" value="NZ_JAVLVT010000001.1"/>
</dbReference>
<dbReference type="InterPro" id="IPR003594">
    <property type="entry name" value="HATPase_dom"/>
</dbReference>
<dbReference type="Gene3D" id="3.30.565.10">
    <property type="entry name" value="Histidine kinase-like ATPase, C-terminal domain"/>
    <property type="match status" value="1"/>
</dbReference>
<dbReference type="Pfam" id="PF02518">
    <property type="entry name" value="HATPase_c"/>
    <property type="match status" value="1"/>
</dbReference>
<evidence type="ECO:0000256" key="1">
    <source>
        <dbReference type="ARBA" id="ARBA00000085"/>
    </source>
</evidence>
<keyword evidence="5" id="KW-0547">Nucleotide-binding</keyword>
<evidence type="ECO:0000256" key="10">
    <source>
        <dbReference type="SAM" id="MobiDB-lite"/>
    </source>
</evidence>
<dbReference type="Gene3D" id="1.20.5.1930">
    <property type="match status" value="1"/>
</dbReference>
<dbReference type="CDD" id="cd16917">
    <property type="entry name" value="HATPase_UhpB-NarQ-NarX-like"/>
    <property type="match status" value="1"/>
</dbReference>
<evidence type="ECO:0000313" key="14">
    <source>
        <dbReference type="EMBL" id="MDS1268916.1"/>
    </source>
</evidence>
<feature type="transmembrane region" description="Helical" evidence="11">
    <location>
        <begin position="104"/>
        <end position="127"/>
    </location>
</feature>
<keyword evidence="11" id="KW-1133">Transmembrane helix</keyword>
<keyword evidence="9" id="KW-0175">Coiled coil</keyword>
<keyword evidence="7" id="KW-0067">ATP-binding</keyword>
<keyword evidence="8" id="KW-0902">Two-component regulatory system</keyword>
<evidence type="ECO:0000256" key="6">
    <source>
        <dbReference type="ARBA" id="ARBA00022777"/>
    </source>
</evidence>
<dbReference type="Proteomes" id="UP001250214">
    <property type="component" value="Unassembled WGS sequence"/>
</dbReference>
<proteinExistence type="predicted"/>
<name>A0ABU2H0U3_9ACTN</name>
<feature type="transmembrane region" description="Helical" evidence="11">
    <location>
        <begin position="139"/>
        <end position="156"/>
    </location>
</feature>
<dbReference type="EMBL" id="JAVLVT010000001">
    <property type="protein sequence ID" value="MDS1268916.1"/>
    <property type="molecule type" value="Genomic_DNA"/>
</dbReference>
<keyword evidence="11" id="KW-0472">Membrane</keyword>
<gene>
    <name evidence="14" type="ORF">RIF23_01260</name>
</gene>
<protein>
    <recommendedName>
        <fullName evidence="2">histidine kinase</fullName>
        <ecNumber evidence="2">2.7.13.3</ecNumber>
    </recommendedName>
</protein>
<dbReference type="GO" id="GO:0016301">
    <property type="term" value="F:kinase activity"/>
    <property type="evidence" value="ECO:0007669"/>
    <property type="project" value="UniProtKB-KW"/>
</dbReference>
<feature type="compositionally biased region" description="Basic and acidic residues" evidence="10">
    <location>
        <begin position="456"/>
        <end position="470"/>
    </location>
</feature>
<feature type="domain" description="Signal transduction histidine kinase subgroup 3 dimerisation and phosphoacceptor" evidence="13">
    <location>
        <begin position="214"/>
        <end position="277"/>
    </location>
</feature>
<keyword evidence="15" id="KW-1185">Reference proteome</keyword>
<feature type="domain" description="Histidine kinase/HSP90-like ATPase" evidence="12">
    <location>
        <begin position="341"/>
        <end position="434"/>
    </location>
</feature>
<dbReference type="InterPro" id="IPR036890">
    <property type="entry name" value="HATPase_C_sf"/>
</dbReference>
<evidence type="ECO:0000259" key="13">
    <source>
        <dbReference type="Pfam" id="PF07730"/>
    </source>
</evidence>
<evidence type="ECO:0000256" key="11">
    <source>
        <dbReference type="SAM" id="Phobius"/>
    </source>
</evidence>
<dbReference type="InterPro" id="IPR011712">
    <property type="entry name" value="Sig_transdc_His_kin_sub3_dim/P"/>
</dbReference>
<keyword evidence="3" id="KW-0597">Phosphoprotein</keyword>